<organism evidence="2">
    <name type="scientific">Tanacetum cinerariifolium</name>
    <name type="common">Dalmatian daisy</name>
    <name type="synonym">Chrysanthemum cinerariifolium</name>
    <dbReference type="NCBI Taxonomy" id="118510"/>
    <lineage>
        <taxon>Eukaryota</taxon>
        <taxon>Viridiplantae</taxon>
        <taxon>Streptophyta</taxon>
        <taxon>Embryophyta</taxon>
        <taxon>Tracheophyta</taxon>
        <taxon>Spermatophyta</taxon>
        <taxon>Magnoliopsida</taxon>
        <taxon>eudicotyledons</taxon>
        <taxon>Gunneridae</taxon>
        <taxon>Pentapetalae</taxon>
        <taxon>asterids</taxon>
        <taxon>campanulids</taxon>
        <taxon>Asterales</taxon>
        <taxon>Asteraceae</taxon>
        <taxon>Asteroideae</taxon>
        <taxon>Anthemideae</taxon>
        <taxon>Anthemidinae</taxon>
        <taxon>Tanacetum</taxon>
    </lineage>
</organism>
<name>A0A6L2NQ07_TANCI</name>
<gene>
    <name evidence="2" type="ORF">Tci_060429</name>
</gene>
<feature type="compositionally biased region" description="Basic and acidic residues" evidence="1">
    <location>
        <begin position="504"/>
        <end position="519"/>
    </location>
</feature>
<evidence type="ECO:0000256" key="1">
    <source>
        <dbReference type="SAM" id="MobiDB-lite"/>
    </source>
</evidence>
<evidence type="ECO:0000313" key="2">
    <source>
        <dbReference type="EMBL" id="GEU88451.1"/>
    </source>
</evidence>
<feature type="compositionally biased region" description="Basic and acidic residues" evidence="1">
    <location>
        <begin position="135"/>
        <end position="155"/>
    </location>
</feature>
<feature type="compositionally biased region" description="Basic and acidic residues" evidence="1">
    <location>
        <begin position="539"/>
        <end position="548"/>
    </location>
</feature>
<proteinExistence type="predicted"/>
<feature type="region of interest" description="Disordered" evidence="1">
    <location>
        <begin position="40"/>
        <end position="75"/>
    </location>
</feature>
<feature type="compositionally biased region" description="Acidic residues" evidence="1">
    <location>
        <begin position="167"/>
        <end position="180"/>
    </location>
</feature>
<feature type="compositionally biased region" description="Basic and acidic residues" evidence="1">
    <location>
        <begin position="192"/>
        <end position="210"/>
    </location>
</feature>
<evidence type="ECO:0008006" key="3">
    <source>
        <dbReference type="Google" id="ProtNLM"/>
    </source>
</evidence>
<feature type="compositionally biased region" description="Polar residues" evidence="1">
    <location>
        <begin position="520"/>
        <end position="538"/>
    </location>
</feature>
<dbReference type="EMBL" id="BKCJ010009753">
    <property type="protein sequence ID" value="GEU88451.1"/>
    <property type="molecule type" value="Genomic_DNA"/>
</dbReference>
<feature type="region of interest" description="Disordered" evidence="1">
    <location>
        <begin position="89"/>
        <end position="219"/>
    </location>
</feature>
<reference evidence="2" key="1">
    <citation type="journal article" date="2019" name="Sci. Rep.">
        <title>Draft genome of Tanacetum cinerariifolium, the natural source of mosquito coil.</title>
        <authorList>
            <person name="Yamashiro T."/>
            <person name="Shiraishi A."/>
            <person name="Satake H."/>
            <person name="Nakayama K."/>
        </authorList>
    </citation>
    <scope>NUCLEOTIDE SEQUENCE</scope>
</reference>
<sequence length="832" mass="95233">MNNKSHTLNLEIFKDMLQICPKLLDSKAYKEYYTVVSGAEPPKANTKYKKKPDEPVTPFKSKSAPAAKGTRLKTPARVALTKAKQIKLATKRSKKDFHMAHASGSCDGVDIQSKVPDEQQQKVTGTNEGASVRPEVLDVPKYTSEKSDNDGDELTHPNLSTYKADDKEEEEEKADDDEVSSDQSVYTPPDHQLTDEEGNQKGNDEFKKGEEEQDEEEELYRDLNINLQRTVQQQSSSVSSDLVSKFINPSPDIGIDLILNPNIHSQTLDSVPVFVAAETPSSDTTIPQPPILNIQPLQQTSNSTTTTTIPTMTFPDIPNFASLFQFDQRVSALETEMSEFKQTSQFTYVVSLIPSIVDNYLTFKMKEVVGVAVQLQTHKLREEAQVENQEFLNQIEKYVTESLEAEVLVRSTNQPQTSYAVADSFLEFELKKILIDKMEENKSINRSDIQKNLYNTLVESYNSNKYIITSYGDVVTLKRGRDDQDKDEDPSTGLNRGSKRRRSGKEAESSKQPTHKESKSTSSLKGATRSQPKSSGKSTHAEEHDVDVRQWNPSSSPTTDRKWHKTKTVDNRPPQPWITQMGQAAGTQSSFNEFLATPIDFSAFIMNRLKINNLTQEDYFINNDLEYLKGGSSSQKYTTSITKMKVADYGQVKWIKDKWFGYSHLEEIIVRRRDDKLYKFREGDFKRLRRQDIEDILLLLIQDKFSNLNLEERYALNVALRMFTRRIIIQERVEDLKLGIKSYQKKINLKKPDPYRSDLQRITPYIAYPDIQGIIYEDEMNINRLMRTDELHKFNDGTLNHVRTALNDISTGIEMYYLPKQKWSKKTRKEPV</sequence>
<protein>
    <recommendedName>
        <fullName evidence="3">Retrovirus-related Pol polyprotein from transposon TNT 1-94</fullName>
    </recommendedName>
</protein>
<feature type="region of interest" description="Disordered" evidence="1">
    <location>
        <begin position="479"/>
        <end position="576"/>
    </location>
</feature>
<comment type="caution">
    <text evidence="2">The sequence shown here is derived from an EMBL/GenBank/DDBJ whole genome shotgun (WGS) entry which is preliminary data.</text>
</comment>
<accession>A0A6L2NQ07</accession>
<dbReference type="AlphaFoldDB" id="A0A6L2NQ07"/>